<name>A0AA96W121_9STRE</name>
<organism evidence="3">
    <name type="scientific">Streptococcus iners</name>
    <dbReference type="NCBI Taxonomy" id="3028084"/>
    <lineage>
        <taxon>Bacteria</taxon>
        <taxon>Bacillati</taxon>
        <taxon>Bacillota</taxon>
        <taxon>Bacilli</taxon>
        <taxon>Lactobacillales</taxon>
        <taxon>Streptococcaceae</taxon>
        <taxon>Streptococcus</taxon>
    </lineage>
</organism>
<feature type="domain" description="RNA-binding S4" evidence="2">
    <location>
        <begin position="186"/>
        <end position="250"/>
    </location>
</feature>
<dbReference type="InterPro" id="IPR040591">
    <property type="entry name" value="RqcP2_RBD"/>
</dbReference>
<dbReference type="InterPro" id="IPR036986">
    <property type="entry name" value="S4_RNA-bd_sf"/>
</dbReference>
<dbReference type="Gene3D" id="3.10.290.10">
    <property type="entry name" value="RNA-binding S4 domain"/>
    <property type="match status" value="1"/>
</dbReference>
<sequence length="263" mass="30696">MKSEKHILEHFAREEREFVEKVMDMCQQVEDTYSYRLTSFLNPRQDAIAQMIANYYHLQAFSTRDLVPTEYSRVILAPSYYVLDKKDFDVMALELVYSRKFHSLSHSQVLGTFLNKLGIRREYLGDILIREDELLIFLDKKFGELAIQTIAKIARVPVKLMERDWQSTPVQMNEEPFFKEVLVSSMRLDKLIAVAFHLSRTKVDKLIAAGHVKLDYVQVEQAGRQVELGQLISLRKYGRIRVSELLGFSKQGKVKLKLEMIKT</sequence>
<gene>
    <name evidence="3" type="ORF">PW252_02745</name>
</gene>
<proteinExistence type="predicted"/>
<reference evidence="3" key="1">
    <citation type="submission" date="2023-02" db="EMBL/GenBank/DDBJ databases">
        <title>Streptococcus sp. Genome Sequencing and Assembly.</title>
        <authorList>
            <person name="Shore S.M."/>
            <person name="Nicholson T.L."/>
        </authorList>
    </citation>
    <scope>NUCLEOTIDE SEQUENCE</scope>
    <source>
        <strain evidence="3">29887</strain>
    </source>
</reference>
<dbReference type="EMBL" id="CP118735">
    <property type="protein sequence ID" value="WNY51585.1"/>
    <property type="molecule type" value="Genomic_DNA"/>
</dbReference>
<dbReference type="CDD" id="cd00165">
    <property type="entry name" value="S4"/>
    <property type="match status" value="1"/>
</dbReference>
<dbReference type="InterPro" id="IPR002942">
    <property type="entry name" value="S4_RNA-bd"/>
</dbReference>
<evidence type="ECO:0000313" key="3">
    <source>
        <dbReference type="EMBL" id="WNY51585.1"/>
    </source>
</evidence>
<accession>A0AA96W121</accession>
<dbReference type="Pfam" id="PF01479">
    <property type="entry name" value="S4"/>
    <property type="match status" value="1"/>
</dbReference>
<dbReference type="RefSeq" id="WP_248050425.1">
    <property type="nucleotide sequence ID" value="NZ_CP118735.1"/>
</dbReference>
<dbReference type="Gene3D" id="3.30.70.330">
    <property type="match status" value="1"/>
</dbReference>
<dbReference type="InterPro" id="IPR048443">
    <property type="entry name" value="RqcP2_N"/>
</dbReference>
<keyword evidence="1" id="KW-0694">RNA-binding</keyword>
<protein>
    <submittedName>
        <fullName evidence="3">YlmH/Sll1252 family protein</fullName>
    </submittedName>
</protein>
<evidence type="ECO:0000256" key="1">
    <source>
        <dbReference type="PROSITE-ProRule" id="PRU00182"/>
    </source>
</evidence>
<dbReference type="Gene3D" id="3.30.1370.160">
    <property type="match status" value="1"/>
</dbReference>
<dbReference type="AlphaFoldDB" id="A0AA96W121"/>
<dbReference type="GO" id="GO:0003723">
    <property type="term" value="F:RNA binding"/>
    <property type="evidence" value="ECO:0007669"/>
    <property type="project" value="UniProtKB-KW"/>
</dbReference>
<dbReference type="PROSITE" id="PS50889">
    <property type="entry name" value="S4"/>
    <property type="match status" value="1"/>
</dbReference>
<evidence type="ECO:0000259" key="2">
    <source>
        <dbReference type="SMART" id="SM00363"/>
    </source>
</evidence>
<dbReference type="KEGG" id="sins:PW252_02745"/>
<dbReference type="SMART" id="SM00363">
    <property type="entry name" value="S4"/>
    <property type="match status" value="1"/>
</dbReference>
<dbReference type="Pfam" id="PF17774">
    <property type="entry name" value="YlmH_RBD"/>
    <property type="match status" value="1"/>
</dbReference>
<dbReference type="SUPFAM" id="SSF55174">
    <property type="entry name" value="Alpha-L RNA-binding motif"/>
    <property type="match status" value="1"/>
</dbReference>
<dbReference type="Pfam" id="PF21278">
    <property type="entry name" value="YlmH_1st"/>
    <property type="match status" value="1"/>
</dbReference>
<dbReference type="InterPro" id="IPR012677">
    <property type="entry name" value="Nucleotide-bd_a/b_plait_sf"/>
</dbReference>